<dbReference type="EMBL" id="JXBX01000002">
    <property type="protein sequence ID" value="KJY54340.1"/>
    <property type="molecule type" value="Genomic_DNA"/>
</dbReference>
<organism evidence="3 4">
    <name type="scientific">Bifidobacterium coryneforme</name>
    <dbReference type="NCBI Taxonomy" id="1687"/>
    <lineage>
        <taxon>Bacteria</taxon>
        <taxon>Bacillati</taxon>
        <taxon>Actinomycetota</taxon>
        <taxon>Actinomycetes</taxon>
        <taxon>Bifidobacteriales</taxon>
        <taxon>Bifidobacteriaceae</taxon>
        <taxon>Bifidobacterium</taxon>
    </lineage>
</organism>
<dbReference type="InterPro" id="IPR043129">
    <property type="entry name" value="ATPase_NBD"/>
</dbReference>
<name>A0ABD4AG76_9BIFI</name>
<dbReference type="Gene3D" id="3.30.420.40">
    <property type="match status" value="2"/>
</dbReference>
<evidence type="ECO:0008006" key="5">
    <source>
        <dbReference type="Google" id="ProtNLM"/>
    </source>
</evidence>
<comment type="similarity">
    <text evidence="1">Belongs to the ROK (NagC/XylR) family.</text>
</comment>
<accession>A0ABD4AG76</accession>
<sequence>MTGDTETEPFPTWFSASSFTHRIAVDILQNGPISRVSLARRFGLTQGAVSRITSDLAHWGVIETAGLLPTSKEEQTEDPRTNQDKTEGDFSETGAARTRLRAGRPQQALVIRHDAKTFIGVNLHGATAMAVAVDLACQPVGMPHQKEIQHRGPGQVTEVLTGLVRDCMAEIRQAGLPEPSGLGISLGGRAAGNRVVTYAPFLQWSEHVDLAAAMEKACGLPCLVFNDLDALALYEGWFGAGIGLDRFVLITIGSGVGYSLAEHGMPVSSSDEGYGLIGHQLVDPDGPTCYLGHRGCAQCLTTGSLVEQYSRKIGRAATVEQFVHDLDQDLPQANTLLNLTGFRLGVLIASVANVAVPEKILIGGETSYLMKRCGESIRKGIDSYRHSQMAEVPLQIIDNDWNRWAQAPAARAIASYLMAPDEADGPQTRYV</sequence>
<dbReference type="InterPro" id="IPR036390">
    <property type="entry name" value="WH_DNA-bd_sf"/>
</dbReference>
<dbReference type="PANTHER" id="PTHR18964">
    <property type="entry name" value="ROK (REPRESSOR, ORF, KINASE) FAMILY"/>
    <property type="match status" value="1"/>
</dbReference>
<feature type="region of interest" description="Disordered" evidence="2">
    <location>
        <begin position="68"/>
        <end position="101"/>
    </location>
</feature>
<dbReference type="InterPro" id="IPR036388">
    <property type="entry name" value="WH-like_DNA-bd_sf"/>
</dbReference>
<dbReference type="Gene3D" id="1.10.10.10">
    <property type="entry name" value="Winged helix-like DNA-binding domain superfamily/Winged helix DNA-binding domain"/>
    <property type="match status" value="1"/>
</dbReference>
<dbReference type="Proteomes" id="UP000033652">
    <property type="component" value="Unassembled WGS sequence"/>
</dbReference>
<evidence type="ECO:0000256" key="2">
    <source>
        <dbReference type="SAM" id="MobiDB-lite"/>
    </source>
</evidence>
<dbReference type="AlphaFoldDB" id="A0ABD4AG76"/>
<dbReference type="SUPFAM" id="SSF53067">
    <property type="entry name" value="Actin-like ATPase domain"/>
    <property type="match status" value="1"/>
</dbReference>
<proteinExistence type="inferred from homology"/>
<dbReference type="PANTHER" id="PTHR18964:SF149">
    <property type="entry name" value="BIFUNCTIONAL UDP-N-ACETYLGLUCOSAMINE 2-EPIMERASE_N-ACETYLMANNOSAMINE KINASE"/>
    <property type="match status" value="1"/>
</dbReference>
<evidence type="ECO:0000313" key="4">
    <source>
        <dbReference type="Proteomes" id="UP000033652"/>
    </source>
</evidence>
<gene>
    <name evidence="3" type="ORF">JF68_00950</name>
</gene>
<dbReference type="SUPFAM" id="SSF46785">
    <property type="entry name" value="Winged helix' DNA-binding domain"/>
    <property type="match status" value="1"/>
</dbReference>
<dbReference type="RefSeq" id="WP_045920959.1">
    <property type="nucleotide sequence ID" value="NZ_KQ033864.1"/>
</dbReference>
<evidence type="ECO:0000313" key="3">
    <source>
        <dbReference type="EMBL" id="KJY54340.1"/>
    </source>
</evidence>
<feature type="compositionally biased region" description="Basic and acidic residues" evidence="2">
    <location>
        <begin position="71"/>
        <end position="88"/>
    </location>
</feature>
<reference evidence="3 4" key="1">
    <citation type="submission" date="2014-12" db="EMBL/GenBank/DDBJ databases">
        <title>Comparative genomics of the lactic acid bacteria isolated from the honey bee gut.</title>
        <authorList>
            <person name="Ellegaard K.M."/>
            <person name="Tamarit D."/>
            <person name="Javelind E."/>
            <person name="Olofsson T."/>
            <person name="Andersson S.G."/>
            <person name="Vasquez A."/>
        </authorList>
    </citation>
    <scope>NUCLEOTIDE SEQUENCE [LARGE SCALE GENOMIC DNA]</scope>
    <source>
        <strain evidence="3 4">Bma6</strain>
    </source>
</reference>
<evidence type="ECO:0000256" key="1">
    <source>
        <dbReference type="ARBA" id="ARBA00006479"/>
    </source>
</evidence>
<protein>
    <recommendedName>
        <fullName evidence="5">NagC family transcriptional regulator</fullName>
    </recommendedName>
</protein>
<dbReference type="Pfam" id="PF00480">
    <property type="entry name" value="ROK"/>
    <property type="match status" value="1"/>
</dbReference>
<comment type="caution">
    <text evidence="3">The sequence shown here is derived from an EMBL/GenBank/DDBJ whole genome shotgun (WGS) entry which is preliminary data.</text>
</comment>
<dbReference type="InterPro" id="IPR000600">
    <property type="entry name" value="ROK"/>
</dbReference>